<feature type="domain" description="Abortive infection protein-like C-terminal" evidence="1">
    <location>
        <begin position="191"/>
        <end position="264"/>
    </location>
</feature>
<dbReference type="Pfam" id="PF14355">
    <property type="entry name" value="Abi_C"/>
    <property type="match status" value="1"/>
</dbReference>
<dbReference type="EMBL" id="CP036267">
    <property type="protein sequence ID" value="QDT32967.1"/>
    <property type="molecule type" value="Genomic_DNA"/>
</dbReference>
<evidence type="ECO:0000259" key="1">
    <source>
        <dbReference type="Pfam" id="PF14355"/>
    </source>
</evidence>
<organism evidence="2 3">
    <name type="scientific">Thalassoglobus polymorphus</name>
    <dbReference type="NCBI Taxonomy" id="2527994"/>
    <lineage>
        <taxon>Bacteria</taxon>
        <taxon>Pseudomonadati</taxon>
        <taxon>Planctomycetota</taxon>
        <taxon>Planctomycetia</taxon>
        <taxon>Planctomycetales</taxon>
        <taxon>Planctomycetaceae</taxon>
        <taxon>Thalassoglobus</taxon>
    </lineage>
</organism>
<proteinExistence type="predicted"/>
<evidence type="ECO:0000313" key="3">
    <source>
        <dbReference type="Proteomes" id="UP000315724"/>
    </source>
</evidence>
<keyword evidence="3" id="KW-1185">Reference proteome</keyword>
<dbReference type="InterPro" id="IPR026001">
    <property type="entry name" value="Abi-like_C"/>
</dbReference>
<sequence length="285" mass="32217">MELSERSIKALGKIISGDENLSPYRSGPKLVELFNEFGSNDSYGPGFPSRWMYVEESLRSINGTASLPAIIAYVFDPREFMDSEHELEPAMEFVNKRFAYDGFEVAISRGKVKVRDIEGGAVKFSLPFGDTSNDAHEFIDEQIEKSEQKIRDGDYDGAITNARSLLEGIMRDIEIEIDPNAPKKYDGDMVKLYKRVQKLLNLEPGRSDIETPLKQVLSGLNSVISGIAALRNRMSDAHARTYKPSKHHAVLVVNSAKTMANFLYDTKEYQAVRESKNKELRCFFR</sequence>
<dbReference type="OrthoDB" id="7021751at2"/>
<accession>A0A517QN28</accession>
<name>A0A517QN28_9PLAN</name>
<gene>
    <name evidence="2" type="ORF">Mal48_22170</name>
</gene>
<dbReference type="AlphaFoldDB" id="A0A517QN28"/>
<protein>
    <recommendedName>
        <fullName evidence="1">Abortive infection protein-like C-terminal domain-containing protein</fullName>
    </recommendedName>
</protein>
<dbReference type="Proteomes" id="UP000315724">
    <property type="component" value="Chromosome"/>
</dbReference>
<dbReference type="KEGG" id="tpol:Mal48_22170"/>
<reference evidence="2 3" key="1">
    <citation type="submission" date="2019-02" db="EMBL/GenBank/DDBJ databases">
        <title>Deep-cultivation of Planctomycetes and their phenomic and genomic characterization uncovers novel biology.</title>
        <authorList>
            <person name="Wiegand S."/>
            <person name="Jogler M."/>
            <person name="Boedeker C."/>
            <person name="Pinto D."/>
            <person name="Vollmers J."/>
            <person name="Rivas-Marin E."/>
            <person name="Kohn T."/>
            <person name="Peeters S.H."/>
            <person name="Heuer A."/>
            <person name="Rast P."/>
            <person name="Oberbeckmann S."/>
            <person name="Bunk B."/>
            <person name="Jeske O."/>
            <person name="Meyerdierks A."/>
            <person name="Storesund J.E."/>
            <person name="Kallscheuer N."/>
            <person name="Luecker S."/>
            <person name="Lage O.M."/>
            <person name="Pohl T."/>
            <person name="Merkel B.J."/>
            <person name="Hornburger P."/>
            <person name="Mueller R.-W."/>
            <person name="Bruemmer F."/>
            <person name="Labrenz M."/>
            <person name="Spormann A.M."/>
            <person name="Op den Camp H."/>
            <person name="Overmann J."/>
            <person name="Amann R."/>
            <person name="Jetten M.S.M."/>
            <person name="Mascher T."/>
            <person name="Medema M.H."/>
            <person name="Devos D.P."/>
            <person name="Kaster A.-K."/>
            <person name="Ovreas L."/>
            <person name="Rohde M."/>
            <person name="Galperin M.Y."/>
            <person name="Jogler C."/>
        </authorList>
    </citation>
    <scope>NUCLEOTIDE SEQUENCE [LARGE SCALE GENOMIC DNA]</scope>
    <source>
        <strain evidence="2 3">Mal48</strain>
    </source>
</reference>
<evidence type="ECO:0000313" key="2">
    <source>
        <dbReference type="EMBL" id="QDT32967.1"/>
    </source>
</evidence>